<dbReference type="SMART" id="SM00267">
    <property type="entry name" value="GGDEF"/>
    <property type="match status" value="1"/>
</dbReference>
<feature type="domain" description="PAS" evidence="3">
    <location>
        <begin position="103"/>
        <end position="178"/>
    </location>
</feature>
<dbReference type="NCBIfam" id="TIGR00229">
    <property type="entry name" value="sensory_box"/>
    <property type="match status" value="1"/>
</dbReference>
<dbReference type="PROSITE" id="PS50113">
    <property type="entry name" value="PAC"/>
    <property type="match status" value="1"/>
</dbReference>
<evidence type="ECO:0000256" key="1">
    <source>
        <dbReference type="ARBA" id="ARBA00001946"/>
    </source>
</evidence>
<dbReference type="InterPro" id="IPR043128">
    <property type="entry name" value="Rev_trsase/Diguanyl_cyclase"/>
</dbReference>
<reference evidence="6 7" key="1">
    <citation type="submission" date="2015-09" db="EMBL/GenBank/DDBJ databases">
        <title>Identification and resolution of microdiversity through metagenomic sequencing of parallel consortia.</title>
        <authorList>
            <person name="Nelson W.C."/>
            <person name="Romine M.F."/>
            <person name="Lindemann S.R."/>
        </authorList>
    </citation>
    <scope>NUCLEOTIDE SEQUENCE [LARGE SCALE GENOMIC DNA]</scope>
    <source>
        <strain evidence="6">HL-55</strain>
    </source>
</reference>
<keyword evidence="2" id="KW-1133">Transmembrane helix</keyword>
<dbReference type="GO" id="GO:0003824">
    <property type="term" value="F:catalytic activity"/>
    <property type="evidence" value="ECO:0007669"/>
    <property type="project" value="UniProtKB-ARBA"/>
</dbReference>
<proteinExistence type="predicted"/>
<organism evidence="6 7">
    <name type="scientific">Marinobacter excellens HL-55</name>
    <dbReference type="NCBI Taxonomy" id="1305731"/>
    <lineage>
        <taxon>Bacteria</taxon>
        <taxon>Pseudomonadati</taxon>
        <taxon>Pseudomonadota</taxon>
        <taxon>Gammaproteobacteria</taxon>
        <taxon>Pseudomonadales</taxon>
        <taxon>Marinobacteraceae</taxon>
        <taxon>Marinobacter</taxon>
    </lineage>
</organism>
<feature type="transmembrane region" description="Helical" evidence="2">
    <location>
        <begin position="21"/>
        <end position="41"/>
    </location>
</feature>
<feature type="domain" description="GGDEF" evidence="5">
    <location>
        <begin position="264"/>
        <end position="398"/>
    </location>
</feature>
<dbReference type="PANTHER" id="PTHR46663:SF4">
    <property type="entry name" value="DIGUANYLATE CYCLASE DGCT-RELATED"/>
    <property type="match status" value="1"/>
</dbReference>
<dbReference type="Gene3D" id="3.30.450.20">
    <property type="entry name" value="PAS domain"/>
    <property type="match status" value="1"/>
</dbReference>
<gene>
    <name evidence="6" type="ORF">HLUCCX14_01065</name>
</gene>
<dbReference type="OrthoDB" id="5620448at2"/>
<dbReference type="Pfam" id="PF00990">
    <property type="entry name" value="GGDEF"/>
    <property type="match status" value="1"/>
</dbReference>
<dbReference type="STRING" id="1305731.GCA_000934705_02906"/>
<accession>A0A0P8D4A1</accession>
<comment type="cofactor">
    <cofactor evidence="1">
        <name>Mg(2+)</name>
        <dbReference type="ChEBI" id="CHEBI:18420"/>
    </cofactor>
</comment>
<keyword evidence="2" id="KW-0812">Transmembrane</keyword>
<dbReference type="EMBL" id="LJZQ01000001">
    <property type="protein sequence ID" value="KPQ30692.1"/>
    <property type="molecule type" value="Genomic_DNA"/>
</dbReference>
<dbReference type="PATRIC" id="fig|1305731.5.peg.1587"/>
<dbReference type="SUPFAM" id="SSF55073">
    <property type="entry name" value="Nucleotide cyclase"/>
    <property type="match status" value="1"/>
</dbReference>
<dbReference type="CDD" id="cd00130">
    <property type="entry name" value="PAS"/>
    <property type="match status" value="1"/>
</dbReference>
<name>A0A0P8D4A1_9GAMM</name>
<dbReference type="InterPro" id="IPR000014">
    <property type="entry name" value="PAS"/>
</dbReference>
<evidence type="ECO:0000259" key="5">
    <source>
        <dbReference type="PROSITE" id="PS50887"/>
    </source>
</evidence>
<keyword evidence="2" id="KW-0472">Membrane</keyword>
<dbReference type="PANTHER" id="PTHR46663">
    <property type="entry name" value="DIGUANYLATE CYCLASE DGCT-RELATED"/>
    <property type="match status" value="1"/>
</dbReference>
<evidence type="ECO:0000259" key="4">
    <source>
        <dbReference type="PROSITE" id="PS50113"/>
    </source>
</evidence>
<dbReference type="NCBIfam" id="TIGR00254">
    <property type="entry name" value="GGDEF"/>
    <property type="match status" value="1"/>
</dbReference>
<dbReference type="PROSITE" id="PS50112">
    <property type="entry name" value="PAS"/>
    <property type="match status" value="1"/>
</dbReference>
<dbReference type="InterPro" id="IPR035965">
    <property type="entry name" value="PAS-like_dom_sf"/>
</dbReference>
<dbReference type="FunFam" id="3.30.70.270:FF:000001">
    <property type="entry name" value="Diguanylate cyclase domain protein"/>
    <property type="match status" value="1"/>
</dbReference>
<feature type="transmembrane region" description="Helical" evidence="2">
    <location>
        <begin position="61"/>
        <end position="84"/>
    </location>
</feature>
<dbReference type="SUPFAM" id="SSF55785">
    <property type="entry name" value="PYP-like sensor domain (PAS domain)"/>
    <property type="match status" value="1"/>
</dbReference>
<dbReference type="InterPro" id="IPR052163">
    <property type="entry name" value="DGC-Regulatory_Protein"/>
</dbReference>
<evidence type="ECO:0000313" key="7">
    <source>
        <dbReference type="Proteomes" id="UP000050416"/>
    </source>
</evidence>
<dbReference type="Gene3D" id="3.30.70.270">
    <property type="match status" value="1"/>
</dbReference>
<evidence type="ECO:0000313" key="6">
    <source>
        <dbReference type="EMBL" id="KPQ30692.1"/>
    </source>
</evidence>
<dbReference type="InterPro" id="IPR013655">
    <property type="entry name" value="PAS_fold_3"/>
</dbReference>
<dbReference type="InterPro" id="IPR029787">
    <property type="entry name" value="Nucleotide_cyclase"/>
</dbReference>
<feature type="domain" description="PAC" evidence="4">
    <location>
        <begin position="181"/>
        <end position="232"/>
    </location>
</feature>
<sequence length="406" mass="46137">MQPDRPEGDRSIGLNDRQNPLRRALTATLVYLVAGLIWITFSDRIVEVWFPDPRTLSSVQTWKGFAFVVFTGLVLFIAILRLLIKDRLLLSLQVNQRRALRQRERQLTVLMDNLPGMAYRCLHDDQWTMVFVSGGCERLTGYTPDELIDNRITSFAALMDADTTERIAEEVDIAVRKGQSFSVEYAITRKDGRQVWVWERGCGVEQDDGTAFLEGIVLDITDRKELENELEELATRDPLTGLLNRREFSRVLEEELERARRYERPMALVWIDFDHFKEVNDSWGHAAGDAVLCAVSRTLEDSVRSVDAVGRFGGEEFVIVLPEMDIEGARDMAERLRQRVSRKPTLLESGHSVPLTISIGVAVFPVHGHSLDTLCGAADKAMYQAKMQGRDCVVMVQPFQPVHNED</sequence>
<dbReference type="InterPro" id="IPR000700">
    <property type="entry name" value="PAS-assoc_C"/>
</dbReference>
<dbReference type="SMART" id="SM00091">
    <property type="entry name" value="PAS"/>
    <property type="match status" value="1"/>
</dbReference>
<dbReference type="Proteomes" id="UP000050416">
    <property type="component" value="Unassembled WGS sequence"/>
</dbReference>
<dbReference type="CDD" id="cd01949">
    <property type="entry name" value="GGDEF"/>
    <property type="match status" value="1"/>
</dbReference>
<evidence type="ECO:0000259" key="3">
    <source>
        <dbReference type="PROSITE" id="PS50112"/>
    </source>
</evidence>
<dbReference type="InterPro" id="IPR000160">
    <property type="entry name" value="GGDEF_dom"/>
</dbReference>
<comment type="caution">
    <text evidence="6">The sequence shown here is derived from an EMBL/GenBank/DDBJ whole genome shotgun (WGS) entry which is preliminary data.</text>
</comment>
<protein>
    <submittedName>
        <fullName evidence="6">GGDEF domain protein</fullName>
    </submittedName>
</protein>
<evidence type="ECO:0000256" key="2">
    <source>
        <dbReference type="SAM" id="Phobius"/>
    </source>
</evidence>
<dbReference type="AlphaFoldDB" id="A0A0P8D4A1"/>
<dbReference type="Pfam" id="PF08447">
    <property type="entry name" value="PAS_3"/>
    <property type="match status" value="1"/>
</dbReference>
<dbReference type="PROSITE" id="PS50887">
    <property type="entry name" value="GGDEF"/>
    <property type="match status" value="1"/>
</dbReference>